<gene>
    <name evidence="2" type="ORF">DQU50_05735</name>
    <name evidence="1" type="ORF">E1948_09400</name>
</gene>
<dbReference type="EMBL" id="QNXF01000002">
    <property type="protein sequence ID" value="TXL47314.1"/>
    <property type="molecule type" value="Genomic_DNA"/>
</dbReference>
<dbReference type="AlphaFoldDB" id="A0AAE6F0B7"/>
<dbReference type="EMBL" id="CP038850">
    <property type="protein sequence ID" value="QCT57620.1"/>
    <property type="molecule type" value="Genomic_DNA"/>
</dbReference>
<dbReference type="Proteomes" id="UP000451682">
    <property type="component" value="Unassembled WGS sequence"/>
</dbReference>
<sequence>MTLALLRKLTIHCISVKLTENSDYLDRFTSRVLKNCTFLNNHKCTLLNYHFHWRIMSTKRL</sequence>
<evidence type="ECO:0000313" key="1">
    <source>
        <dbReference type="EMBL" id="QCT57620.1"/>
    </source>
</evidence>
<organism evidence="1">
    <name type="scientific">Staphylococcus aureus</name>
    <dbReference type="NCBI Taxonomy" id="1280"/>
    <lineage>
        <taxon>Bacteria</taxon>
        <taxon>Bacillati</taxon>
        <taxon>Bacillota</taxon>
        <taxon>Bacilli</taxon>
        <taxon>Bacillales</taxon>
        <taxon>Staphylococcaceae</taxon>
        <taxon>Staphylococcus</taxon>
    </lineage>
</organism>
<evidence type="ECO:0000313" key="3">
    <source>
        <dbReference type="Proteomes" id="UP000451682"/>
    </source>
</evidence>
<protein>
    <submittedName>
        <fullName evidence="1">Uncharacterized protein</fullName>
    </submittedName>
</protein>
<reference evidence="1" key="2">
    <citation type="submission" date="2019-04" db="EMBL/GenBank/DDBJ databases">
        <title>Whole-genome sequencing of local methicillin-resistant S. aureus strain Lr2.</title>
        <authorList>
            <person name="Ullah N."/>
            <person name="Ali A."/>
        </authorList>
    </citation>
    <scope>NUCLEOTIDE SEQUENCE [LARGE SCALE GENOMIC DNA]</scope>
    <source>
        <strain evidence="1">Lr2</strain>
    </source>
</reference>
<evidence type="ECO:0000313" key="2">
    <source>
        <dbReference type="EMBL" id="TXL47314.1"/>
    </source>
</evidence>
<reference evidence="2 3" key="1">
    <citation type="submission" date="2018-06" db="EMBL/GenBank/DDBJ databases">
        <title>Whole genome sequencing to identify and define MRSA outbreaks.</title>
        <authorList>
            <person name="Sullivan M.J."/>
            <person name="Altman D.R."/>
            <person name="Chacko K."/>
            <person name="Ciferri B."/>
            <person name="Webster E."/>
            <person name="Deikus G."/>
            <person name="Lewis M."/>
            <person name="Khan Z."/>
            <person name="Beckford C."/>
            <person name="Rendo A."/>
            <person name="Samaroo F."/>
            <person name="Sebra R."/>
            <person name="Karam-Howlin R."/>
            <person name="Southwick K."/>
            <person name="Adams E."/>
            <person name="Ying L."/>
            <person name="Kornblum J."/>
            <person name="Factor S."/>
            <person name="Danesh Yazdi M."/>
            <person name="Dingle T."/>
            <person name="Hamula C."/>
            <person name="Bashir A."/>
            <person name="Schadt E."/>
            <person name="Kasarskis A."/>
            <person name="Patel G."/>
            <person name="Wallach F."/>
            <person name="Gibbs K."/>
            <person name="Van Bakel H."/>
        </authorList>
    </citation>
    <scope>NUCLEOTIDE SEQUENCE [LARGE SCALE GENOMIC DNA]</scope>
    <source>
        <strain evidence="2">Pt013</strain>
        <strain evidence="3">pt013</strain>
    </source>
</reference>
<name>A0AAE6F0B7_STAAU</name>
<proteinExistence type="predicted"/>
<accession>A0AAE6F0B7</accession>